<gene>
    <name evidence="7" type="ORF">Hsar01_01564</name>
</gene>
<comment type="caution">
    <text evidence="7">The sequence shown here is derived from an EMBL/GenBank/DDBJ whole genome shotgun (WGS) entry which is preliminary data.</text>
</comment>
<dbReference type="PROSITE" id="PS00149">
    <property type="entry name" value="SULFATASE_2"/>
    <property type="match status" value="1"/>
</dbReference>
<dbReference type="InterPro" id="IPR000917">
    <property type="entry name" value="Sulfatase_N"/>
</dbReference>
<dbReference type="Gene3D" id="3.30.1120.10">
    <property type="match status" value="1"/>
</dbReference>
<dbReference type="SUPFAM" id="SSF53649">
    <property type="entry name" value="Alkaline phosphatase-like"/>
    <property type="match status" value="1"/>
</dbReference>
<dbReference type="InterPro" id="IPR050738">
    <property type="entry name" value="Sulfatase"/>
</dbReference>
<keyword evidence="3" id="KW-0378">Hydrolase</keyword>
<reference evidence="7 8" key="1">
    <citation type="submission" date="2024-02" db="EMBL/GenBank/DDBJ databases">
        <title>Haloferula sargassicola NBRC 104335.</title>
        <authorList>
            <person name="Ichikawa N."/>
            <person name="Katano-Makiyama Y."/>
            <person name="Hidaka K."/>
        </authorList>
    </citation>
    <scope>NUCLEOTIDE SEQUENCE [LARGE SCALE GENOMIC DNA]</scope>
    <source>
        <strain evidence="7 8">NBRC 104335</strain>
    </source>
</reference>
<feature type="region of interest" description="Disordered" evidence="5">
    <location>
        <begin position="703"/>
        <end position="723"/>
    </location>
</feature>
<organism evidence="7 8">
    <name type="scientific">Haloferula sargassicola</name>
    <dbReference type="NCBI Taxonomy" id="490096"/>
    <lineage>
        <taxon>Bacteria</taxon>
        <taxon>Pseudomonadati</taxon>
        <taxon>Verrucomicrobiota</taxon>
        <taxon>Verrucomicrobiia</taxon>
        <taxon>Verrucomicrobiales</taxon>
        <taxon>Verrucomicrobiaceae</taxon>
        <taxon>Haloferula</taxon>
    </lineage>
</organism>
<proteinExistence type="inferred from homology"/>
<dbReference type="RefSeq" id="WP_353566489.1">
    <property type="nucleotide sequence ID" value="NZ_BAABRI010000007.1"/>
</dbReference>
<feature type="domain" description="Sulfatase N-terminal" evidence="6">
    <location>
        <begin position="547"/>
        <end position="925"/>
    </location>
</feature>
<evidence type="ECO:0000313" key="8">
    <source>
        <dbReference type="Proteomes" id="UP001476282"/>
    </source>
</evidence>
<dbReference type="InterPro" id="IPR017850">
    <property type="entry name" value="Alkaline_phosphatase_core_sf"/>
</dbReference>
<sequence>MTQDLSSLRAPRRSPWKPTPRLQIGSGIAGSLLALSLGMAPLSAEILVRSNGTDSGSSEVGILAEIDASGNGLSATGIWSVTGSSGVPAAFGGSVRVKFDAMKNVSTEASTLGDKLVDGNVDRDANGYIGVVDNPNGGGIGTDASNREGIAIRFDEINGMPAGTGVRITRLNVRNVGRDGTDPVGTESFTIVNLQTREFLEVIPTEGSEGDFDVSSLNLVRTSGDPGPVAAIFSGDTGGFRIDGLNFAIQSDGGDQPPYIGSFVVNDAQVSAGDPVRLAWDVLGADTIEISPEPGDVTSLTDGFTVVNPAASTTYTLTATNSEGSSTSTLTVLVDPSPATPEGVVEAHGIRYVSGDLTILDPPPASVRAGESERYSTVQLVPEKAGITLDSAVEVDHLVAGPVTILGATGNAGALPTGVLLNSYLFHGDLPADAPQSTLTTTVTFDAPVVGLAYRTGTAPSSGFANRLEETDVVFGLDGMTFEDESLSPDSALRRSADGEVVDEFSISPDGLTLTVTFRLLGDAPKVIDDLRVITRATPVTPPPAAPNIVVFLADDMGIGDTSAYQDWSGLTDAQQIETPAMDRLADLGVRFTDAHAQNRCTPTRYALMTGRYAWRAGLLNGVLMGSVKPPLIERERPTLPAFLKANGYATGMVGKWHMGLEYRQDDGAPAPGWDQASFATLMRDTPLDHGFDSFYGFSRSHLTSGPDGQDGNGPSQSVGPGWIAGRRVAGATGNGKQLDGSYDWNEMGQTMLDQATGFMQSHIDHPAGSQRPFFLYFASHSNHVVYSPDTEINGIPVVGASRWKDGTPTGDVRRDFVYLNDVLLAQLMDYLETTDDPRAPGSKLIDNTLLVFASDNGSEINDERAVGNLRAFKAHIYEGGHRVPLMAYWKNGGIGDATEGNGGTTRDDLIAMQDLYPTVAEILGTPLAHPSSGDDAAVDGFPRLAVFKNQPADPRPPILTNEQAGNTWLALQYHGTIPVDPPLSGYWKIIFDNPLLANANAGTGHAVPLELYNLENDRLETHNLIHDTSYRDLVTWLSSWAEKLANGEISREAPPAPESSLEKDGEGASIGFPAEPFFFYEIWNSENLSDWSRLATLQSPDTGFLSLPLEFDPPRRFFQVRVRQ</sequence>
<dbReference type="InterPro" id="IPR024607">
    <property type="entry name" value="Sulfatase_CS"/>
</dbReference>
<evidence type="ECO:0000256" key="2">
    <source>
        <dbReference type="ARBA" id="ARBA00022723"/>
    </source>
</evidence>
<evidence type="ECO:0000313" key="7">
    <source>
        <dbReference type="EMBL" id="GAA5482346.1"/>
    </source>
</evidence>
<dbReference type="Proteomes" id="UP001476282">
    <property type="component" value="Unassembled WGS sequence"/>
</dbReference>
<keyword evidence="2" id="KW-0479">Metal-binding</keyword>
<evidence type="ECO:0000256" key="3">
    <source>
        <dbReference type="ARBA" id="ARBA00022801"/>
    </source>
</evidence>
<evidence type="ECO:0000259" key="6">
    <source>
        <dbReference type="Pfam" id="PF00884"/>
    </source>
</evidence>
<feature type="region of interest" description="Disordered" evidence="5">
    <location>
        <begin position="1"/>
        <end position="21"/>
    </location>
</feature>
<accession>A0ABP9UNU6</accession>
<dbReference type="PANTHER" id="PTHR42693">
    <property type="entry name" value="ARYLSULFATASE FAMILY MEMBER"/>
    <property type="match status" value="1"/>
</dbReference>
<evidence type="ECO:0000256" key="4">
    <source>
        <dbReference type="ARBA" id="ARBA00022837"/>
    </source>
</evidence>
<keyword evidence="8" id="KW-1185">Reference proteome</keyword>
<evidence type="ECO:0000256" key="5">
    <source>
        <dbReference type="SAM" id="MobiDB-lite"/>
    </source>
</evidence>
<protein>
    <recommendedName>
        <fullName evidence="6">Sulfatase N-terminal domain-containing protein</fullName>
    </recommendedName>
</protein>
<evidence type="ECO:0000256" key="1">
    <source>
        <dbReference type="ARBA" id="ARBA00008779"/>
    </source>
</evidence>
<keyword evidence="4" id="KW-0106">Calcium</keyword>
<dbReference type="Pfam" id="PF00884">
    <property type="entry name" value="Sulfatase"/>
    <property type="match status" value="1"/>
</dbReference>
<comment type="similarity">
    <text evidence="1">Belongs to the sulfatase family.</text>
</comment>
<dbReference type="Gene3D" id="3.40.720.10">
    <property type="entry name" value="Alkaline Phosphatase, subunit A"/>
    <property type="match status" value="1"/>
</dbReference>
<dbReference type="PANTHER" id="PTHR42693:SF53">
    <property type="entry name" value="ENDO-4-O-SULFATASE"/>
    <property type="match status" value="1"/>
</dbReference>
<dbReference type="EMBL" id="BAABRI010000007">
    <property type="protein sequence ID" value="GAA5482346.1"/>
    <property type="molecule type" value="Genomic_DNA"/>
</dbReference>
<name>A0ABP9UNU6_9BACT</name>